<evidence type="ECO:0000256" key="1">
    <source>
        <dbReference type="SAM" id="SignalP"/>
    </source>
</evidence>
<dbReference type="RefSeq" id="WP_212367593.1">
    <property type="nucleotide sequence ID" value="NZ_JAGSIE010000006.1"/>
</dbReference>
<evidence type="ECO:0000313" key="3">
    <source>
        <dbReference type="Proteomes" id="UP000675431"/>
    </source>
</evidence>
<reference evidence="2 3" key="1">
    <citation type="submission" date="2021-04" db="EMBL/GenBank/DDBJ databases">
        <title>Allobacillus sp. nov. SKP8-2 isolated from shrimp paste.</title>
        <authorList>
            <person name="Tanasupawat S."/>
            <person name="Yiamsombat S."/>
            <person name="Kanchanasin P."/>
            <person name="Kuncharoen N."/>
        </authorList>
    </citation>
    <scope>NUCLEOTIDE SEQUENCE [LARGE SCALE GENOMIC DNA]</scope>
    <source>
        <strain evidence="2 3">SKP8-2</strain>
    </source>
</reference>
<dbReference type="EMBL" id="JAGSIE010000006">
    <property type="protein sequence ID" value="MBR7552973.1"/>
    <property type="molecule type" value="Genomic_DNA"/>
</dbReference>
<feature type="chain" id="PRO_5037589465" description="NDxxF motif lipoprotein" evidence="1">
    <location>
        <begin position="24"/>
        <end position="239"/>
    </location>
</feature>
<comment type="caution">
    <text evidence="2">The sequence shown here is derived from an EMBL/GenBank/DDBJ whole genome shotgun (WGS) entry which is preliminary data.</text>
</comment>
<organism evidence="2 3">
    <name type="scientific">Allobacillus saliphilus</name>
    <dbReference type="NCBI Taxonomy" id="2912308"/>
    <lineage>
        <taxon>Bacteria</taxon>
        <taxon>Bacillati</taxon>
        <taxon>Bacillota</taxon>
        <taxon>Bacilli</taxon>
        <taxon>Bacillales</taxon>
        <taxon>Bacillaceae</taxon>
        <taxon>Allobacillus</taxon>
    </lineage>
</organism>
<name>A0A941CSB3_9BACI</name>
<proteinExistence type="predicted"/>
<sequence>MQKKIYILLAFVLFVLSACSASADGELIHDDIRSDTDQLLKITEKANEEKRELEVNERSLFDDYKYKYYVGKFYDGNSNSEYEMNDLEKELVRRVSSLALFVNPSESLSSEKSGYDVFRENVDELLDAEEIPDELVDKHMTYEKQNGVNETFVEDAKKVFNFFDEAEGTITDTYVVDSFLQNYTSEHLKVNDTYYMHNELSDDIQFYIEMLNDQMWEENRLNLHDVDELENLIKRAERY</sequence>
<accession>A0A941CSB3</accession>
<keyword evidence="3" id="KW-1185">Reference proteome</keyword>
<dbReference type="Proteomes" id="UP000675431">
    <property type="component" value="Unassembled WGS sequence"/>
</dbReference>
<dbReference type="AlphaFoldDB" id="A0A941CSB3"/>
<evidence type="ECO:0008006" key="4">
    <source>
        <dbReference type="Google" id="ProtNLM"/>
    </source>
</evidence>
<feature type="signal peptide" evidence="1">
    <location>
        <begin position="1"/>
        <end position="23"/>
    </location>
</feature>
<gene>
    <name evidence="2" type="ORF">KC820_02280</name>
</gene>
<keyword evidence="1" id="KW-0732">Signal</keyword>
<dbReference type="PROSITE" id="PS51257">
    <property type="entry name" value="PROKAR_LIPOPROTEIN"/>
    <property type="match status" value="1"/>
</dbReference>
<evidence type="ECO:0000313" key="2">
    <source>
        <dbReference type="EMBL" id="MBR7552973.1"/>
    </source>
</evidence>
<protein>
    <recommendedName>
        <fullName evidence="4">NDxxF motif lipoprotein</fullName>
    </recommendedName>
</protein>